<accession>A0A1C3XTI9</accession>
<sequence length="52" mass="5803">MPSVNSRVRPATNSPQLFETNVGIPFRQIMMEAAPRSSLNTSMPSRPAIFLR</sequence>
<organism evidence="1 2">
    <name type="scientific">Bradyrhizobium shewense</name>
    <dbReference type="NCBI Taxonomy" id="1761772"/>
    <lineage>
        <taxon>Bacteria</taxon>
        <taxon>Pseudomonadati</taxon>
        <taxon>Pseudomonadota</taxon>
        <taxon>Alphaproteobacteria</taxon>
        <taxon>Hyphomicrobiales</taxon>
        <taxon>Nitrobacteraceae</taxon>
        <taxon>Bradyrhizobium</taxon>
    </lineage>
</organism>
<dbReference type="EMBL" id="FMAI01000045">
    <property type="protein sequence ID" value="SCB55581.1"/>
    <property type="molecule type" value="Genomic_DNA"/>
</dbReference>
<proteinExistence type="predicted"/>
<dbReference type="Proteomes" id="UP000199184">
    <property type="component" value="Unassembled WGS sequence"/>
</dbReference>
<evidence type="ECO:0000313" key="2">
    <source>
        <dbReference type="Proteomes" id="UP000199184"/>
    </source>
</evidence>
<reference evidence="2" key="1">
    <citation type="submission" date="2016-08" db="EMBL/GenBank/DDBJ databases">
        <authorList>
            <person name="Varghese N."/>
            <person name="Submissions Spin"/>
        </authorList>
    </citation>
    <scope>NUCLEOTIDE SEQUENCE [LARGE SCALE GENOMIC DNA]</scope>
    <source>
        <strain evidence="2">ERR11</strain>
    </source>
</reference>
<evidence type="ECO:0000313" key="1">
    <source>
        <dbReference type="EMBL" id="SCB55581.1"/>
    </source>
</evidence>
<gene>
    <name evidence="1" type="ORF">GA0061098_104527</name>
</gene>
<keyword evidence="2" id="KW-1185">Reference proteome</keyword>
<dbReference type="AlphaFoldDB" id="A0A1C3XTI9"/>
<protein>
    <submittedName>
        <fullName evidence="1">Uncharacterized protein</fullName>
    </submittedName>
</protein>
<name>A0A1C3XTI9_9BRAD</name>